<proteinExistence type="predicted"/>
<accession>A0A653CGX7</accession>
<evidence type="ECO:0000313" key="1">
    <source>
        <dbReference type="EMBL" id="VEN47019.1"/>
    </source>
</evidence>
<gene>
    <name evidence="1" type="ORF">CALMAC_LOCUS8915</name>
</gene>
<dbReference type="AlphaFoldDB" id="A0A653CGX7"/>
<evidence type="ECO:0000313" key="2">
    <source>
        <dbReference type="Proteomes" id="UP000410492"/>
    </source>
</evidence>
<name>A0A653CGX7_CALMS</name>
<sequence>MDHSIQFFRMDRYFFVPEKIPLIPSNPTYSFADDSTSISCMEPAAIIPGDGTSATATCLTHQRRYQNNCRVGITK</sequence>
<keyword evidence="2" id="KW-1185">Reference proteome</keyword>
<dbReference type="EMBL" id="CAACVG010007774">
    <property type="protein sequence ID" value="VEN47019.1"/>
    <property type="molecule type" value="Genomic_DNA"/>
</dbReference>
<protein>
    <submittedName>
        <fullName evidence="1">Uncharacterized protein</fullName>
    </submittedName>
</protein>
<organism evidence="1 2">
    <name type="scientific">Callosobruchus maculatus</name>
    <name type="common">Southern cowpea weevil</name>
    <name type="synonym">Pulse bruchid</name>
    <dbReference type="NCBI Taxonomy" id="64391"/>
    <lineage>
        <taxon>Eukaryota</taxon>
        <taxon>Metazoa</taxon>
        <taxon>Ecdysozoa</taxon>
        <taxon>Arthropoda</taxon>
        <taxon>Hexapoda</taxon>
        <taxon>Insecta</taxon>
        <taxon>Pterygota</taxon>
        <taxon>Neoptera</taxon>
        <taxon>Endopterygota</taxon>
        <taxon>Coleoptera</taxon>
        <taxon>Polyphaga</taxon>
        <taxon>Cucujiformia</taxon>
        <taxon>Chrysomeloidea</taxon>
        <taxon>Chrysomelidae</taxon>
        <taxon>Bruchinae</taxon>
        <taxon>Bruchini</taxon>
        <taxon>Callosobruchus</taxon>
    </lineage>
</organism>
<reference evidence="1 2" key="1">
    <citation type="submission" date="2019-01" db="EMBL/GenBank/DDBJ databases">
        <authorList>
            <person name="Sayadi A."/>
        </authorList>
    </citation>
    <scope>NUCLEOTIDE SEQUENCE [LARGE SCALE GENOMIC DNA]</scope>
</reference>
<dbReference type="Proteomes" id="UP000410492">
    <property type="component" value="Unassembled WGS sequence"/>
</dbReference>